<dbReference type="STRING" id="933852.A0A0C2WS33"/>
<dbReference type="PANTHER" id="PTHR12436:SF3">
    <property type="entry name" value="GERMINAL-CENTER ASSOCIATED NUCLEAR PROTEIN"/>
    <property type="match status" value="1"/>
</dbReference>
<organism evidence="3 4">
    <name type="scientific">Serendipita vermifera MAFF 305830</name>
    <dbReference type="NCBI Taxonomy" id="933852"/>
    <lineage>
        <taxon>Eukaryota</taxon>
        <taxon>Fungi</taxon>
        <taxon>Dikarya</taxon>
        <taxon>Basidiomycota</taxon>
        <taxon>Agaricomycotina</taxon>
        <taxon>Agaricomycetes</taxon>
        <taxon>Sebacinales</taxon>
        <taxon>Serendipitaceae</taxon>
        <taxon>Serendipita</taxon>
    </lineage>
</organism>
<feature type="domain" description="SAC3/GANP/THP3 conserved" evidence="2">
    <location>
        <begin position="31"/>
        <end position="235"/>
    </location>
</feature>
<dbReference type="Gene3D" id="1.25.40.990">
    <property type="match status" value="1"/>
</dbReference>
<dbReference type="EMBL" id="KN824290">
    <property type="protein sequence ID" value="KIM28973.1"/>
    <property type="molecule type" value="Genomic_DNA"/>
</dbReference>
<protein>
    <recommendedName>
        <fullName evidence="2">SAC3/GANP/THP3 conserved domain-containing protein</fullName>
    </recommendedName>
</protein>
<sequence>KQERDADKSRDNANRVNLEDAVDIVGTCDMMCPEFESLQRYFERDLDPFEKSPNGAYDRKLMVQAFARAAAGNDLPPLEDIRPPPLLRVTVDYLLDHILVRYGIEATHNFIWNRTRAVRSDLTRQRDHSADSIYCLERIIRYHILAFHEVCRGQREIETLEIEQLKKALQSLTEVYHDARAEYISPNEAEFRSYYILMHIRSRHAPFTLRSLPPAIYSAPVLQWALRIRFTLSRNS</sequence>
<keyword evidence="1" id="KW-0175">Coiled coil</keyword>
<dbReference type="OrthoDB" id="264795at2759"/>
<feature type="non-terminal residue" evidence="3">
    <location>
        <position position="1"/>
    </location>
</feature>
<dbReference type="PANTHER" id="PTHR12436">
    <property type="entry name" value="80 KDA MCM3-ASSOCIATED PROTEIN"/>
    <property type="match status" value="1"/>
</dbReference>
<reference evidence="4" key="2">
    <citation type="submission" date="2015-01" db="EMBL/GenBank/DDBJ databases">
        <title>Evolutionary Origins and Diversification of the Mycorrhizal Mutualists.</title>
        <authorList>
            <consortium name="DOE Joint Genome Institute"/>
            <consortium name="Mycorrhizal Genomics Consortium"/>
            <person name="Kohler A."/>
            <person name="Kuo A."/>
            <person name="Nagy L.G."/>
            <person name="Floudas D."/>
            <person name="Copeland A."/>
            <person name="Barry K.W."/>
            <person name="Cichocki N."/>
            <person name="Veneault-Fourrey C."/>
            <person name="LaButti K."/>
            <person name="Lindquist E.A."/>
            <person name="Lipzen A."/>
            <person name="Lundell T."/>
            <person name="Morin E."/>
            <person name="Murat C."/>
            <person name="Riley R."/>
            <person name="Ohm R."/>
            <person name="Sun H."/>
            <person name="Tunlid A."/>
            <person name="Henrissat B."/>
            <person name="Grigoriev I.V."/>
            <person name="Hibbett D.S."/>
            <person name="Martin F."/>
        </authorList>
    </citation>
    <scope>NUCLEOTIDE SEQUENCE [LARGE SCALE GENOMIC DNA]</scope>
    <source>
        <strain evidence="4">MAFF 305830</strain>
    </source>
</reference>
<dbReference type="Proteomes" id="UP000054097">
    <property type="component" value="Unassembled WGS sequence"/>
</dbReference>
<dbReference type="HOGENOM" id="CLU_1177886_0_0_1"/>
<reference evidence="3 4" key="1">
    <citation type="submission" date="2014-04" db="EMBL/GenBank/DDBJ databases">
        <authorList>
            <consortium name="DOE Joint Genome Institute"/>
            <person name="Kuo A."/>
            <person name="Zuccaro A."/>
            <person name="Kohler A."/>
            <person name="Nagy L.G."/>
            <person name="Floudas D."/>
            <person name="Copeland A."/>
            <person name="Barry K.W."/>
            <person name="Cichocki N."/>
            <person name="Veneault-Fourrey C."/>
            <person name="LaButti K."/>
            <person name="Lindquist E.A."/>
            <person name="Lipzen A."/>
            <person name="Lundell T."/>
            <person name="Morin E."/>
            <person name="Murat C."/>
            <person name="Sun H."/>
            <person name="Tunlid A."/>
            <person name="Henrissat B."/>
            <person name="Grigoriev I.V."/>
            <person name="Hibbett D.S."/>
            <person name="Martin F."/>
            <person name="Nordberg H.P."/>
            <person name="Cantor M.N."/>
            <person name="Hua S.X."/>
        </authorList>
    </citation>
    <scope>NUCLEOTIDE SEQUENCE [LARGE SCALE GENOMIC DNA]</scope>
    <source>
        <strain evidence="3 4">MAFF 305830</strain>
    </source>
</reference>
<keyword evidence="4" id="KW-1185">Reference proteome</keyword>
<dbReference type="GO" id="GO:0070390">
    <property type="term" value="C:transcription export complex 2"/>
    <property type="evidence" value="ECO:0007669"/>
    <property type="project" value="TreeGrafter"/>
</dbReference>
<name>A0A0C2WS33_SERVB</name>
<feature type="coiled-coil region" evidence="1">
    <location>
        <begin position="155"/>
        <end position="182"/>
    </location>
</feature>
<dbReference type="AlphaFoldDB" id="A0A0C2WS33"/>
<evidence type="ECO:0000259" key="2">
    <source>
        <dbReference type="Pfam" id="PF03399"/>
    </source>
</evidence>
<evidence type="ECO:0000256" key="1">
    <source>
        <dbReference type="SAM" id="Coils"/>
    </source>
</evidence>
<dbReference type="InterPro" id="IPR005062">
    <property type="entry name" value="SAC3/GANP/THP3_conserved"/>
</dbReference>
<gene>
    <name evidence="3" type="ORF">M408DRAFT_57133</name>
</gene>
<dbReference type="Pfam" id="PF03399">
    <property type="entry name" value="SAC3_GANP"/>
    <property type="match status" value="1"/>
</dbReference>
<feature type="non-terminal residue" evidence="3">
    <location>
        <position position="236"/>
    </location>
</feature>
<dbReference type="GO" id="GO:0006406">
    <property type="term" value="P:mRNA export from nucleus"/>
    <property type="evidence" value="ECO:0007669"/>
    <property type="project" value="TreeGrafter"/>
</dbReference>
<dbReference type="InterPro" id="IPR045107">
    <property type="entry name" value="SAC3/GANP/THP3"/>
</dbReference>
<proteinExistence type="predicted"/>
<evidence type="ECO:0000313" key="3">
    <source>
        <dbReference type="EMBL" id="KIM28973.1"/>
    </source>
</evidence>
<evidence type="ECO:0000313" key="4">
    <source>
        <dbReference type="Proteomes" id="UP000054097"/>
    </source>
</evidence>
<accession>A0A0C2WS33</accession>
<dbReference type="GO" id="GO:0005737">
    <property type="term" value="C:cytoplasm"/>
    <property type="evidence" value="ECO:0007669"/>
    <property type="project" value="TreeGrafter"/>
</dbReference>